<proteinExistence type="predicted"/>
<evidence type="ECO:0000313" key="3">
    <source>
        <dbReference type="Proteomes" id="UP000275078"/>
    </source>
</evidence>
<evidence type="ECO:0000256" key="1">
    <source>
        <dbReference type="SAM" id="MobiDB-lite"/>
    </source>
</evidence>
<dbReference type="Proteomes" id="UP000275078">
    <property type="component" value="Unassembled WGS sequence"/>
</dbReference>
<sequence length="151" mass="17750">MQATRIQPKPTKTNTRTSIQPHLTTSTHVPKRKYRKKTTSNPDKKTGRYMEGRTRTNHLLTQRELALYSLKGATPLHKKKYKSTLSSSTFEFKFAMHENTTKSQLQKSPPREQGYSQMERSAEHAFQRRPTARKLRRIWIRRKRATNGSHE</sequence>
<evidence type="ECO:0000313" key="2">
    <source>
        <dbReference type="EMBL" id="RPA70597.1"/>
    </source>
</evidence>
<feature type="compositionally biased region" description="Polar residues" evidence="1">
    <location>
        <begin position="1"/>
        <end position="28"/>
    </location>
</feature>
<protein>
    <submittedName>
        <fullName evidence="2">Uncharacterized protein</fullName>
    </submittedName>
</protein>
<keyword evidence="3" id="KW-1185">Reference proteome</keyword>
<feature type="region of interest" description="Disordered" evidence="1">
    <location>
        <begin position="1"/>
        <end position="57"/>
    </location>
</feature>
<organism evidence="2 3">
    <name type="scientific">Ascobolus immersus RN42</name>
    <dbReference type="NCBI Taxonomy" id="1160509"/>
    <lineage>
        <taxon>Eukaryota</taxon>
        <taxon>Fungi</taxon>
        <taxon>Dikarya</taxon>
        <taxon>Ascomycota</taxon>
        <taxon>Pezizomycotina</taxon>
        <taxon>Pezizomycetes</taxon>
        <taxon>Pezizales</taxon>
        <taxon>Ascobolaceae</taxon>
        <taxon>Ascobolus</taxon>
    </lineage>
</organism>
<feature type="region of interest" description="Disordered" evidence="1">
    <location>
        <begin position="99"/>
        <end position="151"/>
    </location>
</feature>
<feature type="compositionally biased region" description="Basic and acidic residues" evidence="1">
    <location>
        <begin position="42"/>
        <end position="54"/>
    </location>
</feature>
<accession>A0A3N4H9C2</accession>
<dbReference type="AlphaFoldDB" id="A0A3N4H9C2"/>
<gene>
    <name evidence="2" type="ORF">BJ508DRAFT_316381</name>
</gene>
<dbReference type="EMBL" id="ML120218">
    <property type="protein sequence ID" value="RPA70597.1"/>
    <property type="molecule type" value="Genomic_DNA"/>
</dbReference>
<feature type="compositionally biased region" description="Basic residues" evidence="1">
    <location>
        <begin position="29"/>
        <end position="38"/>
    </location>
</feature>
<name>A0A3N4H9C2_ASCIM</name>
<reference evidence="2 3" key="1">
    <citation type="journal article" date="2018" name="Nat. Ecol. Evol.">
        <title>Pezizomycetes genomes reveal the molecular basis of ectomycorrhizal truffle lifestyle.</title>
        <authorList>
            <person name="Murat C."/>
            <person name="Payen T."/>
            <person name="Noel B."/>
            <person name="Kuo A."/>
            <person name="Morin E."/>
            <person name="Chen J."/>
            <person name="Kohler A."/>
            <person name="Krizsan K."/>
            <person name="Balestrini R."/>
            <person name="Da Silva C."/>
            <person name="Montanini B."/>
            <person name="Hainaut M."/>
            <person name="Levati E."/>
            <person name="Barry K.W."/>
            <person name="Belfiori B."/>
            <person name="Cichocki N."/>
            <person name="Clum A."/>
            <person name="Dockter R.B."/>
            <person name="Fauchery L."/>
            <person name="Guy J."/>
            <person name="Iotti M."/>
            <person name="Le Tacon F."/>
            <person name="Lindquist E.A."/>
            <person name="Lipzen A."/>
            <person name="Malagnac F."/>
            <person name="Mello A."/>
            <person name="Molinier V."/>
            <person name="Miyauchi S."/>
            <person name="Poulain J."/>
            <person name="Riccioni C."/>
            <person name="Rubini A."/>
            <person name="Sitrit Y."/>
            <person name="Splivallo R."/>
            <person name="Traeger S."/>
            <person name="Wang M."/>
            <person name="Zifcakova L."/>
            <person name="Wipf D."/>
            <person name="Zambonelli A."/>
            <person name="Paolocci F."/>
            <person name="Nowrousian M."/>
            <person name="Ottonello S."/>
            <person name="Baldrian P."/>
            <person name="Spatafora J.W."/>
            <person name="Henrissat B."/>
            <person name="Nagy L.G."/>
            <person name="Aury J.M."/>
            <person name="Wincker P."/>
            <person name="Grigoriev I.V."/>
            <person name="Bonfante P."/>
            <person name="Martin F.M."/>
        </authorList>
    </citation>
    <scope>NUCLEOTIDE SEQUENCE [LARGE SCALE GENOMIC DNA]</scope>
    <source>
        <strain evidence="2 3">RN42</strain>
    </source>
</reference>
<feature type="compositionally biased region" description="Basic residues" evidence="1">
    <location>
        <begin position="130"/>
        <end position="145"/>
    </location>
</feature>